<accession>A0AAV6VDX9</accession>
<dbReference type="GO" id="GO:0005634">
    <property type="term" value="C:nucleus"/>
    <property type="evidence" value="ECO:0007669"/>
    <property type="project" value="TreeGrafter"/>
</dbReference>
<dbReference type="AlphaFoldDB" id="A0AAV6VDX9"/>
<organism evidence="3 4">
    <name type="scientific">Oedothorax gibbosus</name>
    <dbReference type="NCBI Taxonomy" id="931172"/>
    <lineage>
        <taxon>Eukaryota</taxon>
        <taxon>Metazoa</taxon>
        <taxon>Ecdysozoa</taxon>
        <taxon>Arthropoda</taxon>
        <taxon>Chelicerata</taxon>
        <taxon>Arachnida</taxon>
        <taxon>Araneae</taxon>
        <taxon>Araneomorphae</taxon>
        <taxon>Entelegynae</taxon>
        <taxon>Araneoidea</taxon>
        <taxon>Linyphiidae</taxon>
        <taxon>Erigoninae</taxon>
        <taxon>Oedothorax</taxon>
    </lineage>
</organism>
<evidence type="ECO:0000259" key="2">
    <source>
        <dbReference type="Pfam" id="PF07304"/>
    </source>
</evidence>
<dbReference type="Gene3D" id="1.20.940.10">
    <property type="entry name" value="Functional domain of the splicing factor Prp18"/>
    <property type="match status" value="1"/>
</dbReference>
<feature type="compositionally biased region" description="Polar residues" evidence="1">
    <location>
        <begin position="66"/>
        <end position="78"/>
    </location>
</feature>
<name>A0AAV6VDX9_9ARAC</name>
<dbReference type="InterPro" id="IPR040243">
    <property type="entry name" value="Steroid_recept_RNA_1"/>
</dbReference>
<gene>
    <name evidence="3" type="ORF">JTE90_011005</name>
</gene>
<comment type="caution">
    <text evidence="3">The sequence shown here is derived from an EMBL/GenBank/DDBJ whole genome shotgun (WGS) entry which is preliminary data.</text>
</comment>
<dbReference type="PANTHER" id="PTHR18834">
    <property type="entry name" value="STEROID RECEPTOR RNA ACTIVATOR 1"/>
    <property type="match status" value="1"/>
</dbReference>
<evidence type="ECO:0000256" key="1">
    <source>
        <dbReference type="SAM" id="MobiDB-lite"/>
    </source>
</evidence>
<sequence>MANDSPGPSWNDPPILKFDATASNIKPRLLNKRVYSSLNKTEHPSTVHKDSTAASPIPPTVLEKSPLQQNDSSANENIKSTDEYEDSSPIIGAEHFEFVSTTLRNTLNECPENSEWTVKQIESRLTMMEKSWDSELSNTVKHLMWKLSKELEQGNIDAALNIHCSLMVGHVREVKNWNVAVKKIIEIKSKIRAD</sequence>
<dbReference type="Proteomes" id="UP000827092">
    <property type="component" value="Unassembled WGS sequence"/>
</dbReference>
<protein>
    <recommendedName>
        <fullName evidence="2">SRA1/Sec31 domain-containing protein</fullName>
    </recommendedName>
</protein>
<reference evidence="3 4" key="1">
    <citation type="journal article" date="2022" name="Nat. Ecol. Evol.">
        <title>A masculinizing supergene underlies an exaggerated male reproductive morph in a spider.</title>
        <authorList>
            <person name="Hendrickx F."/>
            <person name="De Corte Z."/>
            <person name="Sonet G."/>
            <person name="Van Belleghem S.M."/>
            <person name="Kostlbacher S."/>
            <person name="Vangestel C."/>
        </authorList>
    </citation>
    <scope>NUCLEOTIDE SEQUENCE [LARGE SCALE GENOMIC DNA]</scope>
    <source>
        <strain evidence="3">W744_W776</strain>
    </source>
</reference>
<feature type="domain" description="SRA1/Sec31" evidence="2">
    <location>
        <begin position="78"/>
        <end position="191"/>
    </location>
</feature>
<proteinExistence type="predicted"/>
<dbReference type="InterPro" id="IPR009917">
    <property type="entry name" value="SRA1/Sec31"/>
</dbReference>
<feature type="compositionally biased region" description="Basic and acidic residues" evidence="1">
    <location>
        <begin position="40"/>
        <end position="51"/>
    </location>
</feature>
<dbReference type="EMBL" id="JAFNEN010000103">
    <property type="protein sequence ID" value="KAG8194391.1"/>
    <property type="molecule type" value="Genomic_DNA"/>
</dbReference>
<dbReference type="Pfam" id="PF07304">
    <property type="entry name" value="SRA1"/>
    <property type="match status" value="1"/>
</dbReference>
<keyword evidence="4" id="KW-1185">Reference proteome</keyword>
<evidence type="ECO:0000313" key="4">
    <source>
        <dbReference type="Proteomes" id="UP000827092"/>
    </source>
</evidence>
<dbReference type="PANTHER" id="PTHR18834:SF2">
    <property type="entry name" value="STEROID RECEPTOR RNA ACTIVATOR 1"/>
    <property type="match status" value="1"/>
</dbReference>
<evidence type="ECO:0000313" key="3">
    <source>
        <dbReference type="EMBL" id="KAG8194391.1"/>
    </source>
</evidence>
<feature type="region of interest" description="Disordered" evidence="1">
    <location>
        <begin position="36"/>
        <end position="86"/>
    </location>
</feature>
<dbReference type="GO" id="GO:0006357">
    <property type="term" value="P:regulation of transcription by RNA polymerase II"/>
    <property type="evidence" value="ECO:0007669"/>
    <property type="project" value="InterPro"/>
</dbReference>
<dbReference type="GO" id="GO:0003713">
    <property type="term" value="F:transcription coactivator activity"/>
    <property type="evidence" value="ECO:0007669"/>
    <property type="project" value="InterPro"/>
</dbReference>